<dbReference type="Proteomes" id="UP000796761">
    <property type="component" value="Unassembled WGS sequence"/>
</dbReference>
<sequence>MVQDGSHRYWLIKLKSLVSVRPSGQLLAVIKYCIQFLAPHFKEDIEVLKQVQRSAMKLVKGVTNGRGESLDKSLPFPRFLAVDSNFIEEASTPKLTLTRKFLIMTNQAYYNMNYLLWRPRKTDIRLKTDLLTTQDKQKETLLVDKNTVHDNKVTYVTASEEIV</sequence>
<name>A0A8K1FYK8_9PASS</name>
<evidence type="ECO:0000313" key="2">
    <source>
        <dbReference type="Proteomes" id="UP000796761"/>
    </source>
</evidence>
<dbReference type="AlphaFoldDB" id="A0A8K1FYK8"/>
<protein>
    <submittedName>
        <fullName evidence="1">Uncharacterized protein</fullName>
    </submittedName>
</protein>
<proteinExistence type="predicted"/>
<organism evidence="1 2">
    <name type="scientific">Zosterops borbonicus</name>
    <dbReference type="NCBI Taxonomy" id="364589"/>
    <lineage>
        <taxon>Eukaryota</taxon>
        <taxon>Metazoa</taxon>
        <taxon>Chordata</taxon>
        <taxon>Craniata</taxon>
        <taxon>Vertebrata</taxon>
        <taxon>Euteleostomi</taxon>
        <taxon>Archelosauria</taxon>
        <taxon>Archosauria</taxon>
        <taxon>Dinosauria</taxon>
        <taxon>Saurischia</taxon>
        <taxon>Theropoda</taxon>
        <taxon>Coelurosauria</taxon>
        <taxon>Aves</taxon>
        <taxon>Neognathae</taxon>
        <taxon>Neoaves</taxon>
        <taxon>Telluraves</taxon>
        <taxon>Australaves</taxon>
        <taxon>Passeriformes</taxon>
        <taxon>Sylvioidea</taxon>
        <taxon>Zosteropidae</taxon>
        <taxon>Zosterops</taxon>
    </lineage>
</organism>
<accession>A0A8K1FYK8</accession>
<evidence type="ECO:0000313" key="1">
    <source>
        <dbReference type="EMBL" id="TRZ07266.1"/>
    </source>
</evidence>
<dbReference type="EMBL" id="SWJQ01001861">
    <property type="protein sequence ID" value="TRZ07266.1"/>
    <property type="molecule type" value="Genomic_DNA"/>
</dbReference>
<gene>
    <name evidence="1" type="ORF">HGM15179_019839</name>
</gene>
<comment type="caution">
    <text evidence="1">The sequence shown here is derived from an EMBL/GenBank/DDBJ whole genome shotgun (WGS) entry which is preliminary data.</text>
</comment>
<keyword evidence="2" id="KW-1185">Reference proteome</keyword>
<reference evidence="1" key="1">
    <citation type="submission" date="2019-04" db="EMBL/GenBank/DDBJ databases">
        <title>Genome assembly of Zosterops borbonicus 15179.</title>
        <authorList>
            <person name="Leroy T."/>
            <person name="Anselmetti Y."/>
            <person name="Tilak M.-K."/>
            <person name="Nabholz B."/>
        </authorList>
    </citation>
    <scope>NUCLEOTIDE SEQUENCE</scope>
    <source>
        <strain evidence="1">HGM_15179</strain>
        <tissue evidence="1">Muscle</tissue>
    </source>
</reference>